<organism evidence="1 2">
    <name type="scientific">Mycobacterium kansasii</name>
    <dbReference type="NCBI Taxonomy" id="1768"/>
    <lineage>
        <taxon>Bacteria</taxon>
        <taxon>Bacillati</taxon>
        <taxon>Actinomycetota</taxon>
        <taxon>Actinomycetes</taxon>
        <taxon>Mycobacteriales</taxon>
        <taxon>Mycobacteriaceae</taxon>
        <taxon>Mycobacterium</taxon>
    </lineage>
</organism>
<evidence type="ECO:0000313" key="1">
    <source>
        <dbReference type="EMBL" id="OOK71956.1"/>
    </source>
</evidence>
<dbReference type="Proteomes" id="UP000189229">
    <property type="component" value="Unassembled WGS sequence"/>
</dbReference>
<protein>
    <submittedName>
        <fullName evidence="1">Phospholipid/glycerol acyltransferase domain protein</fullName>
    </submittedName>
</protein>
<accession>A0A1V3WZJ2</accession>
<dbReference type="AlphaFoldDB" id="A0A1V3WZJ2"/>
<dbReference type="EMBL" id="MVBM01000005">
    <property type="protein sequence ID" value="OOK71956.1"/>
    <property type="molecule type" value="Genomic_DNA"/>
</dbReference>
<name>A0A1V3WZJ2_MYCKA</name>
<sequence length="204" mass="21513">MSPRPVAAAFDAGCVDIDVLLTGKPHQLVHHLVGDGPFDEVVAGQPLEPGEIHRLAETNGHPAEPQHLLARRVDDIGADHRHRNHRNPGVQRQPRQAGLSLVEATVGRPGAFGVHAQQLAPAQQALRGFQGGLCGVGVGAVDGHLSGDAVEPAVDPALEPGAGEVFGLCQKRDPAADYQRKVEAVRHGKVVTGEDCRPGTRNVF</sequence>
<reference evidence="1 2" key="1">
    <citation type="submission" date="2017-02" db="EMBL/GenBank/DDBJ databases">
        <title>Complete genome sequences of Mycobacterium kansasii strains isolated from rhesus macaques.</title>
        <authorList>
            <person name="Panda A."/>
            <person name="Nagaraj S."/>
            <person name="Zhao X."/>
            <person name="Tettelin H."/>
            <person name="Detolla L.J."/>
        </authorList>
    </citation>
    <scope>NUCLEOTIDE SEQUENCE [LARGE SCALE GENOMIC DNA]</scope>
    <source>
        <strain evidence="1 2">11-3813</strain>
    </source>
</reference>
<proteinExistence type="predicted"/>
<evidence type="ECO:0000313" key="2">
    <source>
        <dbReference type="Proteomes" id="UP000189229"/>
    </source>
</evidence>
<keyword evidence="1" id="KW-0012">Acyltransferase</keyword>
<keyword evidence="1" id="KW-0808">Transferase</keyword>
<gene>
    <name evidence="1" type="ORF">BZL30_5864</name>
</gene>
<comment type="caution">
    <text evidence="1">The sequence shown here is derived from an EMBL/GenBank/DDBJ whole genome shotgun (WGS) entry which is preliminary data.</text>
</comment>
<dbReference type="GO" id="GO:0016746">
    <property type="term" value="F:acyltransferase activity"/>
    <property type="evidence" value="ECO:0007669"/>
    <property type="project" value="UniProtKB-KW"/>
</dbReference>